<feature type="domain" description="PRC-barrel" evidence="1">
    <location>
        <begin position="5"/>
        <end position="56"/>
    </location>
</feature>
<dbReference type="Gene3D" id="3.90.50.10">
    <property type="entry name" value="Photosynthetic Reaction Center, subunit H, domain 2"/>
    <property type="match status" value="2"/>
</dbReference>
<dbReference type="STRING" id="1150600.ADIARSV_3439"/>
<dbReference type="InterPro" id="IPR011033">
    <property type="entry name" value="PRC_barrel-like_sf"/>
</dbReference>
<protein>
    <recommendedName>
        <fullName evidence="1">PRC-barrel domain-containing protein</fullName>
    </recommendedName>
</protein>
<accession>R9GP90</accession>
<evidence type="ECO:0000313" key="3">
    <source>
        <dbReference type="Proteomes" id="UP000014174"/>
    </source>
</evidence>
<dbReference type="EMBL" id="AQPN01000116">
    <property type="protein sequence ID" value="EOR93360.1"/>
    <property type="molecule type" value="Genomic_DNA"/>
</dbReference>
<dbReference type="AlphaFoldDB" id="R9GP90"/>
<comment type="caution">
    <text evidence="2">The sequence shown here is derived from an EMBL/GenBank/DDBJ whole genome shotgun (WGS) entry which is preliminary data.</text>
</comment>
<dbReference type="RefSeq" id="WP_016196667.1">
    <property type="nucleotide sequence ID" value="NZ_AQPN01000116.1"/>
</dbReference>
<dbReference type="SUPFAM" id="SSF50346">
    <property type="entry name" value="PRC-barrel domain"/>
    <property type="match status" value="2"/>
</dbReference>
<dbReference type="eggNOG" id="COG3861">
    <property type="taxonomic scope" value="Bacteria"/>
</dbReference>
<proteinExistence type="predicted"/>
<name>R9GP90_9SPHI</name>
<dbReference type="GO" id="GO:0030077">
    <property type="term" value="C:plasma membrane light-harvesting complex"/>
    <property type="evidence" value="ECO:0007669"/>
    <property type="project" value="InterPro"/>
</dbReference>
<organism evidence="2 3">
    <name type="scientific">Arcticibacter svalbardensis MN12-7</name>
    <dbReference type="NCBI Taxonomy" id="1150600"/>
    <lineage>
        <taxon>Bacteria</taxon>
        <taxon>Pseudomonadati</taxon>
        <taxon>Bacteroidota</taxon>
        <taxon>Sphingobacteriia</taxon>
        <taxon>Sphingobacteriales</taxon>
        <taxon>Sphingobacteriaceae</taxon>
        <taxon>Arcticibacter</taxon>
    </lineage>
</organism>
<dbReference type="InterPro" id="IPR014747">
    <property type="entry name" value="Bac_photo_RC_H_C"/>
</dbReference>
<reference evidence="2 3" key="1">
    <citation type="journal article" date="2013" name="Genome Announc.">
        <title>Draft Genome Sequence of Arcticibacter svalbardensis Strain MN12-7T, a Member of the Family Sphingobacteriaceae Isolated from an Arctic Soil Sample.</title>
        <authorList>
            <person name="Shivaji S."/>
            <person name="Ara S."/>
            <person name="Prasad S."/>
            <person name="Manasa B.P."/>
            <person name="Begum Z."/>
            <person name="Singh A."/>
            <person name="Kumar Pinnaka A."/>
        </authorList>
    </citation>
    <scope>NUCLEOTIDE SEQUENCE [LARGE SCALE GENOMIC DNA]</scope>
    <source>
        <strain evidence="2 3">MN12-7</strain>
    </source>
</reference>
<dbReference type="Pfam" id="PF05239">
    <property type="entry name" value="PRC"/>
    <property type="match status" value="1"/>
</dbReference>
<dbReference type="InterPro" id="IPR027275">
    <property type="entry name" value="PRC-brl_dom"/>
</dbReference>
<evidence type="ECO:0000259" key="1">
    <source>
        <dbReference type="Pfam" id="PF05239"/>
    </source>
</evidence>
<dbReference type="GO" id="GO:0019684">
    <property type="term" value="P:photosynthesis, light reaction"/>
    <property type="evidence" value="ECO:0007669"/>
    <property type="project" value="InterPro"/>
</dbReference>
<gene>
    <name evidence="2" type="ORF">ADIARSV_3439</name>
</gene>
<sequence>MKRSVKSLIGFTIGATDGEIGTVKEFYFDDKTWTIRYLIVDTGNWLSGRKVLISPEAVITPNWELETFFVNLTMDQVKNSPTTDTEKPVSRQHEIELYKHYTWGSYWGGMGLSGMASSFPISMGEEIEKENEVPVNDTSEYDSNLRSTANVKGYNIKASDGEIGDVVDFIFDDSNWNLVFMVVDTGSWFPGKKVLISPKWVKDINWYTSTVMVNCTVDHVKNSPEYQPDEQISESYEANLQNYYGKAIYTKEES</sequence>
<keyword evidence="3" id="KW-1185">Reference proteome</keyword>
<dbReference type="OrthoDB" id="9793882at2"/>
<evidence type="ECO:0000313" key="2">
    <source>
        <dbReference type="EMBL" id="EOR93360.1"/>
    </source>
</evidence>
<dbReference type="Proteomes" id="UP000014174">
    <property type="component" value="Unassembled WGS sequence"/>
</dbReference>